<dbReference type="EMBL" id="BAABLK010000036">
    <property type="protein sequence ID" value="GAA5228266.1"/>
    <property type="molecule type" value="Genomic_DNA"/>
</dbReference>
<feature type="domain" description="ABM" evidence="1">
    <location>
        <begin position="7"/>
        <end position="68"/>
    </location>
</feature>
<dbReference type="InterPro" id="IPR011008">
    <property type="entry name" value="Dimeric_a/b-barrel"/>
</dbReference>
<organism evidence="2 3">
    <name type="scientific">Paeniglutamicibacter antarcticus</name>
    <dbReference type="NCBI Taxonomy" id="494023"/>
    <lineage>
        <taxon>Bacteria</taxon>
        <taxon>Bacillati</taxon>
        <taxon>Actinomycetota</taxon>
        <taxon>Actinomycetes</taxon>
        <taxon>Micrococcales</taxon>
        <taxon>Micrococcaceae</taxon>
        <taxon>Paeniglutamicibacter</taxon>
    </lineage>
</organism>
<dbReference type="Gene3D" id="3.30.70.100">
    <property type="match status" value="1"/>
</dbReference>
<sequence length="116" mass="12846">MSGLLGIAHFKFHEGKIEEFKRLSGKCRQIVQKHDTGTLRYDIFINAEQSEAIVVEEYVDAQALMDHSTHIGDELSAAIMATASVHGELLGELSDEFRAQLKGSPVQPFAPFLCLD</sequence>
<name>A0ABP9TPE6_9MICC</name>
<evidence type="ECO:0000259" key="1">
    <source>
        <dbReference type="Pfam" id="PF03992"/>
    </source>
</evidence>
<dbReference type="Proteomes" id="UP001501257">
    <property type="component" value="Unassembled WGS sequence"/>
</dbReference>
<gene>
    <name evidence="2" type="ORF">GCM10025778_27990</name>
</gene>
<proteinExistence type="predicted"/>
<keyword evidence="3" id="KW-1185">Reference proteome</keyword>
<protein>
    <recommendedName>
        <fullName evidence="1">ABM domain-containing protein</fullName>
    </recommendedName>
</protein>
<reference evidence="3" key="1">
    <citation type="journal article" date="2019" name="Int. J. Syst. Evol. Microbiol.">
        <title>The Global Catalogue of Microorganisms (GCM) 10K type strain sequencing project: providing services to taxonomists for standard genome sequencing and annotation.</title>
        <authorList>
            <consortium name="The Broad Institute Genomics Platform"/>
            <consortium name="The Broad Institute Genome Sequencing Center for Infectious Disease"/>
            <person name="Wu L."/>
            <person name="Ma J."/>
        </authorList>
    </citation>
    <scope>NUCLEOTIDE SEQUENCE [LARGE SCALE GENOMIC DNA]</scope>
    <source>
        <strain evidence="3">JCM 18952</strain>
    </source>
</reference>
<evidence type="ECO:0000313" key="3">
    <source>
        <dbReference type="Proteomes" id="UP001501257"/>
    </source>
</evidence>
<dbReference type="InterPro" id="IPR007138">
    <property type="entry name" value="ABM_dom"/>
</dbReference>
<dbReference type="Pfam" id="PF03992">
    <property type="entry name" value="ABM"/>
    <property type="match status" value="1"/>
</dbReference>
<accession>A0ABP9TPE6</accession>
<evidence type="ECO:0000313" key="2">
    <source>
        <dbReference type="EMBL" id="GAA5228266.1"/>
    </source>
</evidence>
<comment type="caution">
    <text evidence="2">The sequence shown here is derived from an EMBL/GenBank/DDBJ whole genome shotgun (WGS) entry which is preliminary data.</text>
</comment>
<dbReference type="SUPFAM" id="SSF54909">
    <property type="entry name" value="Dimeric alpha+beta barrel"/>
    <property type="match status" value="1"/>
</dbReference>